<evidence type="ECO:0000313" key="4">
    <source>
        <dbReference type="Proteomes" id="UP001148312"/>
    </source>
</evidence>
<feature type="region of interest" description="Disordered" evidence="1">
    <location>
        <begin position="364"/>
        <end position="388"/>
    </location>
</feature>
<dbReference type="RefSeq" id="XP_056793867.1">
    <property type="nucleotide sequence ID" value="XM_056931836.1"/>
</dbReference>
<organism evidence="3 4">
    <name type="scientific">Penicillium diatomitis</name>
    <dbReference type="NCBI Taxonomy" id="2819901"/>
    <lineage>
        <taxon>Eukaryota</taxon>
        <taxon>Fungi</taxon>
        <taxon>Dikarya</taxon>
        <taxon>Ascomycota</taxon>
        <taxon>Pezizomycotina</taxon>
        <taxon>Eurotiomycetes</taxon>
        <taxon>Eurotiomycetidae</taxon>
        <taxon>Eurotiales</taxon>
        <taxon>Aspergillaceae</taxon>
        <taxon>Penicillium</taxon>
    </lineage>
</organism>
<keyword evidence="2" id="KW-0472">Membrane</keyword>
<sequence length="388" mass="42036">MEATDKPDNTQTLLIVDRPIDRLMNSEELLKAQRYPLSFFHQQNREAVSQFCGSSVYQSLQRHDLQKAKARLLQFRVSVARLRLAGAKEPRRRIVDQIRYARSRGANHATISIMSPKRPPIFGVFLLLIQTPSSVAFRTCYAPDGTVADSRFLPCVGFDGIESMCCRMNSTNPDMCQSNGLCYWPDRNTYYRNYCTDETWKSSNCLPKDLCDSSNGGDSSVGSQIILCPSDSGTKYCCGTSTSCCDKAFTLKPSLINLGTTVTATETKTMAATAGAATTATDAASSETAASSPLSSSPSSSTTSSSSSSSPSSNKIAIGVGVGVPLGILAFAMLGAGYWWGRRKGRTEQSAQDLKGPQVIYREADSHPVHELGSTGRSELSVYKNPTQ</sequence>
<evidence type="ECO:0000256" key="1">
    <source>
        <dbReference type="SAM" id="MobiDB-lite"/>
    </source>
</evidence>
<proteinExistence type="predicted"/>
<dbReference type="EMBL" id="JAPWDQ010000002">
    <property type="protein sequence ID" value="KAJ5493487.1"/>
    <property type="molecule type" value="Genomic_DNA"/>
</dbReference>
<evidence type="ECO:0000256" key="2">
    <source>
        <dbReference type="SAM" id="Phobius"/>
    </source>
</evidence>
<evidence type="ECO:0008006" key="5">
    <source>
        <dbReference type="Google" id="ProtNLM"/>
    </source>
</evidence>
<gene>
    <name evidence="3" type="ORF">N7539_002233</name>
</gene>
<feature type="transmembrane region" description="Helical" evidence="2">
    <location>
        <begin position="316"/>
        <end position="340"/>
    </location>
</feature>
<reference evidence="3" key="2">
    <citation type="journal article" date="2023" name="IMA Fungus">
        <title>Comparative genomic study of the Penicillium genus elucidates a diverse pangenome and 15 lateral gene transfer events.</title>
        <authorList>
            <person name="Petersen C."/>
            <person name="Sorensen T."/>
            <person name="Nielsen M.R."/>
            <person name="Sondergaard T.E."/>
            <person name="Sorensen J.L."/>
            <person name="Fitzpatrick D.A."/>
            <person name="Frisvad J.C."/>
            <person name="Nielsen K.L."/>
        </authorList>
    </citation>
    <scope>NUCLEOTIDE SEQUENCE</scope>
    <source>
        <strain evidence="3">IBT 30728</strain>
    </source>
</reference>
<dbReference type="GeneID" id="81622085"/>
<keyword evidence="4" id="KW-1185">Reference proteome</keyword>
<evidence type="ECO:0000313" key="3">
    <source>
        <dbReference type="EMBL" id="KAJ5493487.1"/>
    </source>
</evidence>
<accession>A0A9W9XI96</accession>
<keyword evidence="2" id="KW-0812">Transmembrane</keyword>
<dbReference type="Proteomes" id="UP001148312">
    <property type="component" value="Unassembled WGS sequence"/>
</dbReference>
<comment type="caution">
    <text evidence="3">The sequence shown here is derived from an EMBL/GenBank/DDBJ whole genome shotgun (WGS) entry which is preliminary data.</text>
</comment>
<reference evidence="3" key="1">
    <citation type="submission" date="2022-12" db="EMBL/GenBank/DDBJ databases">
        <authorList>
            <person name="Petersen C."/>
        </authorList>
    </citation>
    <scope>NUCLEOTIDE SEQUENCE</scope>
    <source>
        <strain evidence="3">IBT 30728</strain>
    </source>
</reference>
<name>A0A9W9XI96_9EURO</name>
<feature type="compositionally biased region" description="Low complexity" evidence="1">
    <location>
        <begin position="281"/>
        <end position="313"/>
    </location>
</feature>
<protein>
    <recommendedName>
        <fullName evidence="5">Mid2 domain-containing protein</fullName>
    </recommendedName>
</protein>
<keyword evidence="2" id="KW-1133">Transmembrane helix</keyword>
<feature type="region of interest" description="Disordered" evidence="1">
    <location>
        <begin position="281"/>
        <end position="314"/>
    </location>
</feature>
<dbReference type="AlphaFoldDB" id="A0A9W9XI96"/>